<sequence length="169" mass="20044">MEGIQLQLHKLHSRERYSQRGYRRWGKRHETPLVWRHNRLAPASGPSHCGSSLTKTQSQTRNRTLSYRKETVMLSHSLNPMSDSIRLVRWLLCIIWRTSSLVLLTQLYMELVDRTNSDEHVLLVRALRMPHPIESRPECLDYAEALCITPCFKLYHTQEDYTKKKKYHT</sequence>
<dbReference type="AlphaFoldDB" id="A0ABD0JDP6"/>
<accession>A0ABD0JDP6</accession>
<evidence type="ECO:0000313" key="1">
    <source>
        <dbReference type="EMBL" id="KAK7471610.1"/>
    </source>
</evidence>
<dbReference type="EMBL" id="JACVVK020000486">
    <property type="protein sequence ID" value="KAK7471610.1"/>
    <property type="molecule type" value="Genomic_DNA"/>
</dbReference>
<dbReference type="Proteomes" id="UP001519460">
    <property type="component" value="Unassembled WGS sequence"/>
</dbReference>
<keyword evidence="2" id="KW-1185">Reference proteome</keyword>
<proteinExistence type="predicted"/>
<protein>
    <submittedName>
        <fullName evidence="1">Uncharacterized protein</fullName>
    </submittedName>
</protein>
<comment type="caution">
    <text evidence="1">The sequence shown here is derived from an EMBL/GenBank/DDBJ whole genome shotgun (WGS) entry which is preliminary data.</text>
</comment>
<reference evidence="1 2" key="1">
    <citation type="journal article" date="2023" name="Sci. Data">
        <title>Genome assembly of the Korean intertidal mud-creeper Batillaria attramentaria.</title>
        <authorList>
            <person name="Patra A.K."/>
            <person name="Ho P.T."/>
            <person name="Jun S."/>
            <person name="Lee S.J."/>
            <person name="Kim Y."/>
            <person name="Won Y.J."/>
        </authorList>
    </citation>
    <scope>NUCLEOTIDE SEQUENCE [LARGE SCALE GENOMIC DNA]</scope>
    <source>
        <strain evidence="1">Wonlab-2016</strain>
    </source>
</reference>
<name>A0ABD0JDP6_9CAEN</name>
<gene>
    <name evidence="1" type="ORF">BaRGS_00035773</name>
</gene>
<organism evidence="1 2">
    <name type="scientific">Batillaria attramentaria</name>
    <dbReference type="NCBI Taxonomy" id="370345"/>
    <lineage>
        <taxon>Eukaryota</taxon>
        <taxon>Metazoa</taxon>
        <taxon>Spiralia</taxon>
        <taxon>Lophotrochozoa</taxon>
        <taxon>Mollusca</taxon>
        <taxon>Gastropoda</taxon>
        <taxon>Caenogastropoda</taxon>
        <taxon>Sorbeoconcha</taxon>
        <taxon>Cerithioidea</taxon>
        <taxon>Batillariidae</taxon>
        <taxon>Batillaria</taxon>
    </lineage>
</organism>
<evidence type="ECO:0000313" key="2">
    <source>
        <dbReference type="Proteomes" id="UP001519460"/>
    </source>
</evidence>